<keyword evidence="1" id="KW-0472">Membrane</keyword>
<protein>
    <submittedName>
        <fullName evidence="2">Phage tail tape measure protein</fullName>
    </submittedName>
</protein>
<keyword evidence="1" id="KW-0812">Transmembrane</keyword>
<feature type="transmembrane region" description="Helical" evidence="1">
    <location>
        <begin position="376"/>
        <end position="395"/>
    </location>
</feature>
<comment type="caution">
    <text evidence="2">The sequence shown here is derived from an EMBL/GenBank/DDBJ whole genome shotgun (WGS) entry which is preliminary data.</text>
</comment>
<dbReference type="EMBL" id="JAXCLW010000001">
    <property type="protein sequence ID" value="MDY0882309.1"/>
    <property type="molecule type" value="Genomic_DNA"/>
</dbReference>
<keyword evidence="3" id="KW-1185">Reference proteome</keyword>
<name>A0ABU5E958_9PROT</name>
<dbReference type="NCBIfam" id="TIGR01760">
    <property type="entry name" value="tape_meas_TP901"/>
    <property type="match status" value="1"/>
</dbReference>
<proteinExistence type="predicted"/>
<gene>
    <name evidence="2" type="ORF">SMD27_05615</name>
</gene>
<keyword evidence="1" id="KW-1133">Transmembrane helix</keyword>
<dbReference type="Proteomes" id="UP001279642">
    <property type="component" value="Unassembled WGS sequence"/>
</dbReference>
<evidence type="ECO:0000256" key="1">
    <source>
        <dbReference type="SAM" id="Phobius"/>
    </source>
</evidence>
<sequence length="574" mass="59937">MSEEIDVSAVVSLIDRVTAPIDRIMKRIDRVTEPVKRVNRAMERIGTAAGFPKIMAGFNGVSSSVLHLGGAIGNLLGPLTAIGSGLTLAGLGKTISDFAEYGGHVDDLSTRLGVSAKAVQEWTHWAKLGGVEQDALESSVGRLNRNLADLANGKNKELPVLFRKLGISAKDANGHFRNAESLMPDLADAIQRIHDPIARTAVATALFGKTGADLLPALKDGAEGLRSAGEEARKLGEVLDDDAIGNAASFGDDMDRLAGAARGLGFNIASKLLPSLLPLIERLTKWITANRELISARISDVVSKLAAALERIDWDVVGRGVADFASGISRAAEFVGGWQNALIGVVLFMNRDLIGSIFGVGSAIVKLGGLLLANPVVAAIGVAVAAIAGLVYVVYKNWDNIANWFQAKLDAVKAAFDKGFLSGILTLLEQFNPTRLFAEAINGLVNYLFGIDMFKIGSEWIDGLVKAVTGKISDLGSAIQNTLSGLLDFGGLLGGDQPAIAAPGVGKVAGGRGPLPPRIPLAAAQAALQPAAATGQVGITVDFRNVPQGAEIRSNARGNAISDMEVGRSRQGAL</sequence>
<accession>A0ABU5E958</accession>
<dbReference type="RefSeq" id="WP_320507334.1">
    <property type="nucleotide sequence ID" value="NZ_JAXCLW010000001.1"/>
</dbReference>
<dbReference type="InterPro" id="IPR010090">
    <property type="entry name" value="Phage_tape_meas"/>
</dbReference>
<evidence type="ECO:0000313" key="2">
    <source>
        <dbReference type="EMBL" id="MDY0882309.1"/>
    </source>
</evidence>
<organism evidence="2 3">
    <name type="scientific">Dongia soli</name>
    <dbReference type="NCBI Taxonomy" id="600628"/>
    <lineage>
        <taxon>Bacteria</taxon>
        <taxon>Pseudomonadati</taxon>
        <taxon>Pseudomonadota</taxon>
        <taxon>Alphaproteobacteria</taxon>
        <taxon>Rhodospirillales</taxon>
        <taxon>Dongiaceae</taxon>
        <taxon>Dongia</taxon>
    </lineage>
</organism>
<reference evidence="2 3" key="1">
    <citation type="journal article" date="2016" name="Antonie Van Leeuwenhoek">
        <title>Dongia soli sp. nov., isolated from soil from Dokdo, Korea.</title>
        <authorList>
            <person name="Kim D.U."/>
            <person name="Lee H."/>
            <person name="Kim H."/>
            <person name="Kim S.G."/>
            <person name="Ka J.O."/>
        </authorList>
    </citation>
    <scope>NUCLEOTIDE SEQUENCE [LARGE SCALE GENOMIC DNA]</scope>
    <source>
        <strain evidence="2 3">D78</strain>
    </source>
</reference>
<evidence type="ECO:0000313" key="3">
    <source>
        <dbReference type="Proteomes" id="UP001279642"/>
    </source>
</evidence>